<name>A0A9P0CAD6_9CUCU</name>
<dbReference type="EMBL" id="OV651813">
    <property type="protein sequence ID" value="CAH1099942.1"/>
    <property type="molecule type" value="Genomic_DNA"/>
</dbReference>
<dbReference type="OrthoDB" id="6784380at2759"/>
<gene>
    <name evidence="2" type="ORF">PSYICH_LOCUS1001</name>
</gene>
<accession>A0A9P0CAD6</accession>
<evidence type="ECO:0000313" key="3">
    <source>
        <dbReference type="Proteomes" id="UP001153636"/>
    </source>
</evidence>
<dbReference type="Proteomes" id="UP001153636">
    <property type="component" value="Chromosome 1"/>
</dbReference>
<feature type="compositionally biased region" description="Basic residues" evidence="1">
    <location>
        <begin position="52"/>
        <end position="65"/>
    </location>
</feature>
<dbReference type="AlphaFoldDB" id="A0A9P0CAD6"/>
<evidence type="ECO:0000313" key="2">
    <source>
        <dbReference type="EMBL" id="CAH1099942.1"/>
    </source>
</evidence>
<feature type="compositionally biased region" description="Low complexity" evidence="1">
    <location>
        <begin position="66"/>
        <end position="76"/>
    </location>
</feature>
<proteinExistence type="predicted"/>
<keyword evidence="3" id="KW-1185">Reference proteome</keyword>
<sequence>MPKKPQKIVIPKGTINPNETTVIEIPGNLRKKSVVIAKKGTDNTTVISESSRRRKTDQRPTKLHRGQQTTTTTQHLRTGRKKNLTLNEPYLDAKMSHTPCSQHPPQPQQSSSSQAQTVGHASYVSYAEDEDIEQLLDDLERYYCSQRQLLIKAKLSRSSICGCQSQHSHHKSMCVQTDSQTDYSDYETFKCGISNARTSEPKFKTTGANRSHHEKFGMCCSQGSNRPSGTQVTRSAPQSHLTIEPDSTNRTCCSGKTGFAVQKPQITSSCSSICMPQVVDKESSVNILTQCDLELIRRQFEEASRKLQEVISSQNRCHISQDSKKQHDCK</sequence>
<feature type="compositionally biased region" description="Low complexity" evidence="1">
    <location>
        <begin position="108"/>
        <end position="117"/>
    </location>
</feature>
<feature type="region of interest" description="Disordered" evidence="1">
    <location>
        <begin position="40"/>
        <end position="120"/>
    </location>
</feature>
<protein>
    <submittedName>
        <fullName evidence="2">Uncharacterized protein</fullName>
    </submittedName>
</protein>
<evidence type="ECO:0000256" key="1">
    <source>
        <dbReference type="SAM" id="MobiDB-lite"/>
    </source>
</evidence>
<organism evidence="2 3">
    <name type="scientific">Psylliodes chrysocephalus</name>
    <dbReference type="NCBI Taxonomy" id="3402493"/>
    <lineage>
        <taxon>Eukaryota</taxon>
        <taxon>Metazoa</taxon>
        <taxon>Ecdysozoa</taxon>
        <taxon>Arthropoda</taxon>
        <taxon>Hexapoda</taxon>
        <taxon>Insecta</taxon>
        <taxon>Pterygota</taxon>
        <taxon>Neoptera</taxon>
        <taxon>Endopterygota</taxon>
        <taxon>Coleoptera</taxon>
        <taxon>Polyphaga</taxon>
        <taxon>Cucujiformia</taxon>
        <taxon>Chrysomeloidea</taxon>
        <taxon>Chrysomelidae</taxon>
        <taxon>Galerucinae</taxon>
        <taxon>Alticini</taxon>
        <taxon>Psylliodes</taxon>
    </lineage>
</organism>
<reference evidence="2" key="1">
    <citation type="submission" date="2022-01" db="EMBL/GenBank/DDBJ databases">
        <authorList>
            <person name="King R."/>
        </authorList>
    </citation>
    <scope>NUCLEOTIDE SEQUENCE</scope>
</reference>